<dbReference type="SUPFAM" id="SSF49879">
    <property type="entry name" value="SMAD/FHA domain"/>
    <property type="match status" value="1"/>
</dbReference>
<dbReference type="PANTHER" id="PTHR13233:SF0">
    <property type="entry name" value="MICROSPHERULE PROTEIN 1"/>
    <property type="match status" value="1"/>
</dbReference>
<dbReference type="FunFam" id="2.60.200.20:FF:000052">
    <property type="entry name" value="Microspherule protein 1"/>
    <property type="match status" value="1"/>
</dbReference>
<dbReference type="GO" id="GO:0031011">
    <property type="term" value="C:Ino80 complex"/>
    <property type="evidence" value="ECO:0007669"/>
    <property type="project" value="InterPro"/>
</dbReference>
<feature type="compositionally biased region" description="Polar residues" evidence="1">
    <location>
        <begin position="498"/>
        <end position="523"/>
    </location>
</feature>
<comment type="caution">
    <text evidence="3">The sequence shown here is derived from an EMBL/GenBank/DDBJ whole genome shotgun (WGS) entry which is preliminary data.</text>
</comment>
<dbReference type="GO" id="GO:0071339">
    <property type="term" value="C:MLL1 complex"/>
    <property type="evidence" value="ECO:0007669"/>
    <property type="project" value="InterPro"/>
</dbReference>
<dbReference type="GO" id="GO:0045944">
    <property type="term" value="P:positive regulation of transcription by RNA polymerase II"/>
    <property type="evidence" value="ECO:0007669"/>
    <property type="project" value="TreeGrafter"/>
</dbReference>
<feature type="compositionally biased region" description="Polar residues" evidence="1">
    <location>
        <begin position="542"/>
        <end position="554"/>
    </location>
</feature>
<dbReference type="GO" id="GO:0044545">
    <property type="term" value="C:NSL complex"/>
    <property type="evidence" value="ECO:0007669"/>
    <property type="project" value="TreeGrafter"/>
</dbReference>
<reference evidence="3" key="1">
    <citation type="submission" date="2022-08" db="EMBL/GenBank/DDBJ databases">
        <authorList>
            <person name="Gutierrez-Valencia J."/>
        </authorList>
    </citation>
    <scope>NUCLEOTIDE SEQUENCE</scope>
</reference>
<evidence type="ECO:0000313" key="4">
    <source>
        <dbReference type="Proteomes" id="UP001154282"/>
    </source>
</evidence>
<dbReference type="AlphaFoldDB" id="A0AAV0HEK3"/>
<organism evidence="3 4">
    <name type="scientific">Linum tenue</name>
    <dbReference type="NCBI Taxonomy" id="586396"/>
    <lineage>
        <taxon>Eukaryota</taxon>
        <taxon>Viridiplantae</taxon>
        <taxon>Streptophyta</taxon>
        <taxon>Embryophyta</taxon>
        <taxon>Tracheophyta</taxon>
        <taxon>Spermatophyta</taxon>
        <taxon>Magnoliopsida</taxon>
        <taxon>eudicotyledons</taxon>
        <taxon>Gunneridae</taxon>
        <taxon>Pentapetalae</taxon>
        <taxon>rosids</taxon>
        <taxon>fabids</taxon>
        <taxon>Malpighiales</taxon>
        <taxon>Linaceae</taxon>
        <taxon>Linum</taxon>
    </lineage>
</organism>
<proteinExistence type="predicted"/>
<sequence length="884" mass="97100">MGALAPLAAPWIPEDDLLLKNAVEAGASLESLAKGAVQFSRKFTIRELQDRWHSLLYDPTVSEEAALRMIELEYTSSALPSKFTRCGNSKDNKCITGKRKAESVRSSYYALRKRIRNEPFGSIDLDFLMGPSDNNYVGSEDVPLPGHCIIGDPVQGLELQGSNMNIVRHTSTEIEVGNGAPVFHSQFENTAQGDFLMQQDNLPNEMASMMGENLSHPGNGMVVDEFCLRDRLPLHGNQVQGCPNYDGDQGFSSEALECGSPFQNLEYSCSLPEIPHWTSGEGMATMPVEPTDNGLRGKELRAGDGFSLHIDAAAAKDSDQSGYDGMVNMGSDLRLEIPSEEELKDTTIGTEGYLAELSHSLLNLTNDDELLFMDVDGKDDIIDKSYYDGLSSLLLSSPSHDANQDHLALTVDHPENQLKTSPAQVSDEDIRMHHGRDSVCIGEVQCLDTPSTSYPDFSELDCEVVCCVLSTEDPEVPCNDHVVFTNNHSRRKAAATVSKRTVQTPGKLNSSTKAMTNNQQKSSKGGKPLLQKDLGNPGKPPKSSQKTLSQQVTPEVSVHRSVAHPGVRVEFARNDYTERASTSVVADGDSTTQVKSTNDRNTAIHMPAKMKEETSGTAMARHTSLSNTGLLMERPAAPVGNGYNKCHRTTNVGSVKQEIHASSSGFPIQQGSVAAVEPVNSSVSEQGANSTSDQEDLYLESEDDLPYFSDIETMILDMDLDPEEQDLFSNEQVLRYQQEETQAAIMRMEQSAHSYMQRAIASHGAFAVLYGRYSKHYIKKSEVLLGRGTEDSTVDIDLSREGRANKISRRQAIISLDQSGFFHLKNVGKFSISVNDKEITHGQSLNLTPSCLIEIRGKPFVFEINQSCVKRHLERSSTRELLQS</sequence>
<dbReference type="Gene3D" id="2.60.200.20">
    <property type="match status" value="1"/>
</dbReference>
<dbReference type="Proteomes" id="UP001154282">
    <property type="component" value="Unassembled WGS sequence"/>
</dbReference>
<protein>
    <recommendedName>
        <fullName evidence="2">FHA domain-containing protein</fullName>
    </recommendedName>
</protein>
<dbReference type="InterPro" id="IPR025999">
    <property type="entry name" value="MCRS_N"/>
</dbReference>
<dbReference type="InterPro" id="IPR008984">
    <property type="entry name" value="SMAD_FHA_dom_sf"/>
</dbReference>
<gene>
    <name evidence="3" type="ORF">LITE_LOCUS3787</name>
</gene>
<dbReference type="GO" id="GO:0002151">
    <property type="term" value="F:G-quadruplex RNA binding"/>
    <property type="evidence" value="ECO:0007669"/>
    <property type="project" value="InterPro"/>
</dbReference>
<dbReference type="InterPro" id="IPR000253">
    <property type="entry name" value="FHA_dom"/>
</dbReference>
<dbReference type="CDD" id="cd22687">
    <property type="entry name" value="FHA_MCRS1"/>
    <property type="match status" value="1"/>
</dbReference>
<dbReference type="EMBL" id="CAMGYJ010000002">
    <property type="protein sequence ID" value="CAI0382958.1"/>
    <property type="molecule type" value="Genomic_DNA"/>
</dbReference>
<accession>A0AAV0HEK3</accession>
<feature type="domain" description="FHA" evidence="2">
    <location>
        <begin position="783"/>
        <end position="839"/>
    </location>
</feature>
<evidence type="ECO:0000259" key="2">
    <source>
        <dbReference type="PROSITE" id="PS50006"/>
    </source>
</evidence>
<dbReference type="Pfam" id="PF13325">
    <property type="entry name" value="MCRS_N"/>
    <property type="match status" value="1"/>
</dbReference>
<dbReference type="PANTHER" id="PTHR13233">
    <property type="entry name" value="MICROSPHERULE PROTEIN 1"/>
    <property type="match status" value="1"/>
</dbReference>
<evidence type="ECO:0000313" key="3">
    <source>
        <dbReference type="EMBL" id="CAI0382958.1"/>
    </source>
</evidence>
<name>A0AAV0HEK3_9ROSI</name>
<dbReference type="Pfam" id="PF00498">
    <property type="entry name" value="FHA"/>
    <property type="match status" value="1"/>
</dbReference>
<dbReference type="PROSITE" id="PS50006">
    <property type="entry name" value="FHA_DOMAIN"/>
    <property type="match status" value="1"/>
</dbReference>
<evidence type="ECO:0000256" key="1">
    <source>
        <dbReference type="SAM" id="MobiDB-lite"/>
    </source>
</evidence>
<keyword evidence="4" id="KW-1185">Reference proteome</keyword>
<feature type="region of interest" description="Disordered" evidence="1">
    <location>
        <begin position="494"/>
        <end position="560"/>
    </location>
</feature>
<dbReference type="SMART" id="SM00240">
    <property type="entry name" value="FHA"/>
    <property type="match status" value="1"/>
</dbReference>
<dbReference type="InterPro" id="IPR037912">
    <property type="entry name" value="MCRS1"/>
</dbReference>